<reference evidence="6 7" key="1">
    <citation type="submission" date="2020-05" db="EMBL/GenBank/DDBJ databases">
        <title>Genome sequencing of Spirosoma sp. TS118.</title>
        <authorList>
            <person name="Lee J.-H."/>
            <person name="Jeong S."/>
            <person name="Zhao L."/>
            <person name="Jung J.-H."/>
            <person name="Kim M.-K."/>
            <person name="Lim S."/>
        </authorList>
    </citation>
    <scope>NUCLEOTIDE SEQUENCE [LARGE SCALE GENOMIC DNA]</scope>
    <source>
        <strain evidence="6 7">TS118</strain>
    </source>
</reference>
<protein>
    <submittedName>
        <fullName evidence="6">Protein kinase</fullName>
    </submittedName>
</protein>
<accession>A0A6M5Y993</accession>
<dbReference type="EMBL" id="CP053435">
    <property type="protein sequence ID" value="QJW89352.1"/>
    <property type="molecule type" value="Genomic_DNA"/>
</dbReference>
<evidence type="ECO:0000259" key="5">
    <source>
        <dbReference type="PROSITE" id="PS50011"/>
    </source>
</evidence>
<evidence type="ECO:0000313" key="6">
    <source>
        <dbReference type="EMBL" id="QJW89352.1"/>
    </source>
</evidence>
<dbReference type="SMART" id="SM00220">
    <property type="entry name" value="S_TKc"/>
    <property type="match status" value="1"/>
</dbReference>
<dbReference type="GO" id="GO:0004674">
    <property type="term" value="F:protein serine/threonine kinase activity"/>
    <property type="evidence" value="ECO:0007669"/>
    <property type="project" value="TreeGrafter"/>
</dbReference>
<dbReference type="InterPro" id="IPR011009">
    <property type="entry name" value="Kinase-like_dom_sf"/>
</dbReference>
<proteinExistence type="predicted"/>
<dbReference type="PANTHER" id="PTHR43289">
    <property type="entry name" value="MITOGEN-ACTIVATED PROTEIN KINASE KINASE KINASE 20-RELATED"/>
    <property type="match status" value="1"/>
</dbReference>
<dbReference type="Gene3D" id="1.10.510.10">
    <property type="entry name" value="Transferase(Phosphotransferase) domain 1"/>
    <property type="match status" value="1"/>
</dbReference>
<gene>
    <name evidence="6" type="ORF">HNV11_08130</name>
</gene>
<dbReference type="Pfam" id="PF00069">
    <property type="entry name" value="Pkinase"/>
    <property type="match status" value="1"/>
</dbReference>
<dbReference type="AlphaFoldDB" id="A0A6M5Y993"/>
<dbReference type="SUPFAM" id="SSF56112">
    <property type="entry name" value="Protein kinase-like (PK-like)"/>
    <property type="match status" value="1"/>
</dbReference>
<keyword evidence="2" id="KW-0547">Nucleotide-binding</keyword>
<dbReference type="KEGG" id="stae:HNV11_08130"/>
<organism evidence="6 7">
    <name type="scientific">Spirosoma taeanense</name>
    <dbReference type="NCBI Taxonomy" id="2735870"/>
    <lineage>
        <taxon>Bacteria</taxon>
        <taxon>Pseudomonadati</taxon>
        <taxon>Bacteroidota</taxon>
        <taxon>Cytophagia</taxon>
        <taxon>Cytophagales</taxon>
        <taxon>Cytophagaceae</taxon>
        <taxon>Spirosoma</taxon>
    </lineage>
</organism>
<evidence type="ECO:0000256" key="1">
    <source>
        <dbReference type="ARBA" id="ARBA00022679"/>
    </source>
</evidence>
<dbReference type="RefSeq" id="WP_171739190.1">
    <property type="nucleotide sequence ID" value="NZ_CP053435.1"/>
</dbReference>
<dbReference type="InterPro" id="IPR000719">
    <property type="entry name" value="Prot_kinase_dom"/>
</dbReference>
<dbReference type="Proteomes" id="UP000502756">
    <property type="component" value="Chromosome"/>
</dbReference>
<dbReference type="PROSITE" id="PS50011">
    <property type="entry name" value="PROTEIN_KINASE_DOM"/>
    <property type="match status" value="1"/>
</dbReference>
<keyword evidence="4" id="KW-0067">ATP-binding</keyword>
<dbReference type="PANTHER" id="PTHR43289:SF6">
    <property type="entry name" value="SERINE_THREONINE-PROTEIN KINASE NEKL-3"/>
    <property type="match status" value="1"/>
</dbReference>
<dbReference type="GO" id="GO:0005524">
    <property type="term" value="F:ATP binding"/>
    <property type="evidence" value="ECO:0007669"/>
    <property type="project" value="UniProtKB-KW"/>
</dbReference>
<keyword evidence="1" id="KW-0808">Transferase</keyword>
<keyword evidence="7" id="KW-1185">Reference proteome</keyword>
<evidence type="ECO:0000256" key="2">
    <source>
        <dbReference type="ARBA" id="ARBA00022741"/>
    </source>
</evidence>
<sequence>METAYFLAPDYSFVDPAAIKDPAFKAGLLNKNSGEILLLNAELGALLNVFRIPVSLTDVAQFFAHQLAAPLPNVRAAIQPSVETFIQRGILVTADSLRQKAEHPFPTLSPGTRIKDYTVLKVLSSSPPIGIYLVENLAHEPYVLKKLFTHPHASRSRIRSQKKLFLYEFRVLSHLKDCTWVNRLVELDANESIGVLDYFAGISLRRFILRRHSTLTPAHRLALFYQLLEAVAGVHSRKVLHGDLHYSNLLVNRKKQLKLIDFDLAYLWRDRSTKKIPFGGITDFIPPERLTDDIFHQSAGAPDFRAEVYQVGVLGYFIYHARLPFVGHTWRNQVHAIRHLPPVWESPCPPSVRLLIETALHKDPQQRYASAVLMADAARQTA</sequence>
<feature type="domain" description="Protein kinase" evidence="5">
    <location>
        <begin position="117"/>
        <end position="382"/>
    </location>
</feature>
<name>A0A6M5Y993_9BACT</name>
<evidence type="ECO:0000256" key="4">
    <source>
        <dbReference type="ARBA" id="ARBA00022840"/>
    </source>
</evidence>
<evidence type="ECO:0000256" key="3">
    <source>
        <dbReference type="ARBA" id="ARBA00022777"/>
    </source>
</evidence>
<evidence type="ECO:0000313" key="7">
    <source>
        <dbReference type="Proteomes" id="UP000502756"/>
    </source>
</evidence>
<keyword evidence="3 6" id="KW-0418">Kinase</keyword>